<evidence type="ECO:0000313" key="3">
    <source>
        <dbReference type="EMBL" id="PRD14769.1"/>
    </source>
</evidence>
<feature type="transmembrane region" description="Helical" evidence="1">
    <location>
        <begin position="107"/>
        <end position="124"/>
    </location>
</feature>
<dbReference type="Pfam" id="PF01569">
    <property type="entry name" value="PAP2"/>
    <property type="match status" value="1"/>
</dbReference>
<organism evidence="3 4">
    <name type="scientific">Pantoea coffeiphila</name>
    <dbReference type="NCBI Taxonomy" id="1465635"/>
    <lineage>
        <taxon>Bacteria</taxon>
        <taxon>Pseudomonadati</taxon>
        <taxon>Pseudomonadota</taxon>
        <taxon>Gammaproteobacteria</taxon>
        <taxon>Enterobacterales</taxon>
        <taxon>Erwiniaceae</taxon>
        <taxon>Pantoea</taxon>
    </lineage>
</organism>
<gene>
    <name evidence="3" type="ORF">CQW29_14780</name>
</gene>
<feature type="transmembrane region" description="Helical" evidence="1">
    <location>
        <begin position="220"/>
        <end position="239"/>
    </location>
</feature>
<dbReference type="Proteomes" id="UP000239181">
    <property type="component" value="Unassembled WGS sequence"/>
</dbReference>
<dbReference type="RefSeq" id="WP_105593489.1">
    <property type="nucleotide sequence ID" value="NZ_PDET01000009.1"/>
</dbReference>
<dbReference type="CDD" id="cd03396">
    <property type="entry name" value="PAP2_like_6"/>
    <property type="match status" value="1"/>
</dbReference>
<reference evidence="3 4" key="1">
    <citation type="submission" date="2017-10" db="EMBL/GenBank/DDBJ databases">
        <title>Draft genome of two endophytic bacteria isolated from 'guarana' Paullinia cupana (Mart.) Ducke.</title>
        <authorList>
            <person name="Siqueira K.A."/>
            <person name="Liotti R.G."/>
            <person name="Mendes T.A."/>
            <person name="Soares M.A."/>
        </authorList>
    </citation>
    <scope>NUCLEOTIDE SEQUENCE [LARGE SCALE GENOMIC DNA]</scope>
    <source>
        <strain evidence="3 4">342</strain>
    </source>
</reference>
<accession>A0A2S9IAF3</accession>
<name>A0A2S9IAF3_9GAMM</name>
<keyword evidence="4" id="KW-1185">Reference proteome</keyword>
<evidence type="ECO:0000313" key="4">
    <source>
        <dbReference type="Proteomes" id="UP000239181"/>
    </source>
</evidence>
<keyword evidence="1" id="KW-0812">Transmembrane</keyword>
<dbReference type="InterPro" id="IPR000326">
    <property type="entry name" value="PAP2/HPO"/>
</dbReference>
<comment type="caution">
    <text evidence="3">The sequence shown here is derived from an EMBL/GenBank/DDBJ whole genome shotgun (WGS) entry which is preliminary data.</text>
</comment>
<feature type="transmembrane region" description="Helical" evidence="1">
    <location>
        <begin position="28"/>
        <end position="46"/>
    </location>
</feature>
<evidence type="ECO:0000256" key="1">
    <source>
        <dbReference type="SAM" id="Phobius"/>
    </source>
</evidence>
<sequence>MKMSSILNKPETKRVIRREALYPLPADFYFKQSVLLVLSAMFLIWLSRSESWDMAISQMWYDPLTQRFPWKDNVWLDVINHRLLKDLVIGGGVLLLIAGIVRRQWRWVLVALLMGIGPLVVGVLKSSSAHSCPWDLVQFGGHAVSYPLFGSIPENSGPGRCFPGGHASSGFSAMALFFLFWPHRPRLAWCCWWAALVLGTAMGFGQIMRGAHFMSHNLWAAWWVWLTQCVIFGCVTHLFKMKRK</sequence>
<dbReference type="SUPFAM" id="SSF48317">
    <property type="entry name" value="Acid phosphatase/Vanadium-dependent haloperoxidase"/>
    <property type="match status" value="1"/>
</dbReference>
<feature type="domain" description="Phosphatidic acid phosphatase type 2/haloperoxidase" evidence="2">
    <location>
        <begin position="108"/>
        <end position="236"/>
    </location>
</feature>
<protein>
    <recommendedName>
        <fullName evidence="2">Phosphatidic acid phosphatase type 2/haloperoxidase domain-containing protein</fullName>
    </recommendedName>
</protein>
<dbReference type="Gene3D" id="1.20.144.10">
    <property type="entry name" value="Phosphatidic acid phosphatase type 2/haloperoxidase"/>
    <property type="match status" value="1"/>
</dbReference>
<proteinExistence type="predicted"/>
<keyword evidence="1" id="KW-1133">Transmembrane helix</keyword>
<evidence type="ECO:0000259" key="2">
    <source>
        <dbReference type="Pfam" id="PF01569"/>
    </source>
</evidence>
<dbReference type="EMBL" id="PDET01000009">
    <property type="protein sequence ID" value="PRD14769.1"/>
    <property type="molecule type" value="Genomic_DNA"/>
</dbReference>
<keyword evidence="1" id="KW-0472">Membrane</keyword>
<feature type="transmembrane region" description="Helical" evidence="1">
    <location>
        <begin position="187"/>
        <end position="208"/>
    </location>
</feature>
<dbReference type="AlphaFoldDB" id="A0A2S9IAF3"/>
<dbReference type="OrthoDB" id="7348799at2"/>
<dbReference type="InterPro" id="IPR036938">
    <property type="entry name" value="PAP2/HPO_sf"/>
</dbReference>
<feature type="transmembrane region" description="Helical" evidence="1">
    <location>
        <begin position="83"/>
        <end position="101"/>
    </location>
</feature>